<accession>A0A174MQV1</accession>
<dbReference type="Proteomes" id="UP000095706">
    <property type="component" value="Unassembled WGS sequence"/>
</dbReference>
<proteinExistence type="predicted"/>
<evidence type="ECO:0000313" key="2">
    <source>
        <dbReference type="EMBL" id="CUO66329.1"/>
    </source>
</evidence>
<evidence type="ECO:0000313" key="3">
    <source>
        <dbReference type="Proteomes" id="UP000095706"/>
    </source>
</evidence>
<sequence>MINLIYASSVKQNKLRMAIKPGGCPSFEILCKH</sequence>
<evidence type="ECO:0000313" key="4">
    <source>
        <dbReference type="Proteomes" id="UP000095709"/>
    </source>
</evidence>
<dbReference type="EMBL" id="CYYV01000006">
    <property type="protein sequence ID" value="CUO19426.1"/>
    <property type="molecule type" value="Genomic_DNA"/>
</dbReference>
<dbReference type="AlphaFoldDB" id="A0A174MQV1"/>
<name>A0A174MQV1_9FIRM</name>
<reference evidence="3 4" key="1">
    <citation type="submission" date="2015-09" db="EMBL/GenBank/DDBJ databases">
        <authorList>
            <consortium name="Pathogen Informatics"/>
        </authorList>
    </citation>
    <scope>NUCLEOTIDE SEQUENCE [LARGE SCALE GENOMIC DNA]</scope>
    <source>
        <strain evidence="1 3">2789STDY5608849</strain>
        <strain evidence="2 4">2789STDY5834885</strain>
    </source>
</reference>
<organism evidence="1 3">
    <name type="scientific">Fusicatenibacter saccharivorans</name>
    <dbReference type="NCBI Taxonomy" id="1150298"/>
    <lineage>
        <taxon>Bacteria</taxon>
        <taxon>Bacillati</taxon>
        <taxon>Bacillota</taxon>
        <taxon>Clostridia</taxon>
        <taxon>Lachnospirales</taxon>
        <taxon>Lachnospiraceae</taxon>
        <taxon>Fusicatenibacter</taxon>
    </lineage>
</organism>
<gene>
    <name evidence="1" type="ORF">ERS852406_01462</name>
    <name evidence="2" type="ORF">ERS852498_00167</name>
</gene>
<evidence type="ECO:0000313" key="1">
    <source>
        <dbReference type="EMBL" id="CUO19426.1"/>
    </source>
</evidence>
<dbReference type="EMBL" id="CZAL01000001">
    <property type="protein sequence ID" value="CUO66329.1"/>
    <property type="molecule type" value="Genomic_DNA"/>
</dbReference>
<dbReference type="Proteomes" id="UP000095709">
    <property type="component" value="Unassembled WGS sequence"/>
</dbReference>
<protein>
    <submittedName>
        <fullName evidence="1">Uncharacterized protein</fullName>
    </submittedName>
</protein>